<name>A0ABR8AGG6_9CYAN</name>
<dbReference type="InterPro" id="IPR036909">
    <property type="entry name" value="Cyt_c-like_dom_sf"/>
</dbReference>
<evidence type="ECO:0000259" key="13">
    <source>
        <dbReference type="PROSITE" id="PS51007"/>
    </source>
</evidence>
<proteinExistence type="inferred from homology"/>
<evidence type="ECO:0000256" key="5">
    <source>
        <dbReference type="ARBA" id="ARBA00022531"/>
    </source>
</evidence>
<dbReference type="PROSITE" id="PS51007">
    <property type="entry name" value="CYTC"/>
    <property type="match status" value="1"/>
</dbReference>
<feature type="domain" description="Cytochrome c" evidence="13">
    <location>
        <begin position="63"/>
        <end position="154"/>
    </location>
</feature>
<accession>A0ABR8AGG6</accession>
<evidence type="ECO:0000256" key="12">
    <source>
        <dbReference type="PROSITE-ProRule" id="PRU00433"/>
    </source>
</evidence>
<dbReference type="SUPFAM" id="SSF46626">
    <property type="entry name" value="Cytochrome c"/>
    <property type="match status" value="1"/>
</dbReference>
<keyword evidence="6 12" id="KW-0349">Heme</keyword>
<keyword evidence="8" id="KW-0249">Electron transport</keyword>
<keyword evidence="4" id="KW-0813">Transport</keyword>
<evidence type="ECO:0000313" key="14">
    <source>
        <dbReference type="EMBL" id="MBD2198295.1"/>
    </source>
</evidence>
<dbReference type="Gene3D" id="1.10.760.10">
    <property type="entry name" value="Cytochrome c-like domain"/>
    <property type="match status" value="1"/>
</dbReference>
<evidence type="ECO:0000256" key="1">
    <source>
        <dbReference type="ARBA" id="ARBA00001926"/>
    </source>
</evidence>
<evidence type="ECO:0000256" key="11">
    <source>
        <dbReference type="ARBA" id="ARBA00023276"/>
    </source>
</evidence>
<organism evidence="14 15">
    <name type="scientific">Calothrix parietina FACHB-288</name>
    <dbReference type="NCBI Taxonomy" id="2692896"/>
    <lineage>
        <taxon>Bacteria</taxon>
        <taxon>Bacillati</taxon>
        <taxon>Cyanobacteriota</taxon>
        <taxon>Cyanophyceae</taxon>
        <taxon>Nostocales</taxon>
        <taxon>Calotrichaceae</taxon>
        <taxon>Calothrix</taxon>
    </lineage>
</organism>
<protein>
    <submittedName>
        <fullName evidence="14">Photosystem II cytochrome PsbV2</fullName>
    </submittedName>
</protein>
<evidence type="ECO:0000256" key="4">
    <source>
        <dbReference type="ARBA" id="ARBA00022448"/>
    </source>
</evidence>
<dbReference type="InterPro" id="IPR029490">
    <property type="entry name" value="Cytochrom_C550"/>
</dbReference>
<comment type="subcellular location">
    <subcellularLocation>
        <location evidence="2">Membrane</location>
        <topology evidence="2">Peripheral membrane protein</topology>
    </subcellularLocation>
</comment>
<dbReference type="Pfam" id="PF14495">
    <property type="entry name" value="Cytochrom_C550"/>
    <property type="match status" value="1"/>
</dbReference>
<dbReference type="PIRSF" id="PIRSF005890">
    <property type="entry name" value="Phot_II_cyt_c550"/>
    <property type="match status" value="1"/>
</dbReference>
<dbReference type="EMBL" id="JACJQH010000039">
    <property type="protein sequence ID" value="MBD2198295.1"/>
    <property type="molecule type" value="Genomic_DNA"/>
</dbReference>
<comment type="cofactor">
    <cofactor evidence="1">
        <name>heme c</name>
        <dbReference type="ChEBI" id="CHEBI:61717"/>
    </cofactor>
</comment>
<evidence type="ECO:0000256" key="2">
    <source>
        <dbReference type="ARBA" id="ARBA00004170"/>
    </source>
</evidence>
<dbReference type="InterPro" id="IPR009056">
    <property type="entry name" value="Cyt_c-like_dom"/>
</dbReference>
<dbReference type="Proteomes" id="UP000658514">
    <property type="component" value="Unassembled WGS sequence"/>
</dbReference>
<keyword evidence="7 12" id="KW-0479">Metal-binding</keyword>
<comment type="caution">
    <text evidence="14">The sequence shown here is derived from an EMBL/GenBank/DDBJ whole genome shotgun (WGS) entry which is preliminary data.</text>
</comment>
<keyword evidence="5" id="KW-0602">Photosynthesis</keyword>
<reference evidence="14 15" key="1">
    <citation type="journal article" date="2020" name="ISME J.">
        <title>Comparative genomics reveals insights into cyanobacterial evolution and habitat adaptation.</title>
        <authorList>
            <person name="Chen M.Y."/>
            <person name="Teng W.K."/>
            <person name="Zhao L."/>
            <person name="Hu C.X."/>
            <person name="Zhou Y.K."/>
            <person name="Han B.P."/>
            <person name="Song L.R."/>
            <person name="Shu W.S."/>
        </authorList>
    </citation>
    <scope>NUCLEOTIDE SEQUENCE [LARGE SCALE GENOMIC DNA]</scope>
    <source>
        <strain evidence="14 15">FACHB-288</strain>
    </source>
</reference>
<evidence type="ECO:0000256" key="6">
    <source>
        <dbReference type="ARBA" id="ARBA00022617"/>
    </source>
</evidence>
<dbReference type="NCBIfam" id="TIGR03046">
    <property type="entry name" value="PS_II_psbV2"/>
    <property type="match status" value="1"/>
</dbReference>
<keyword evidence="9 12" id="KW-0408">Iron</keyword>
<keyword evidence="15" id="KW-1185">Reference proteome</keyword>
<keyword evidence="11" id="KW-0604">Photosystem II</keyword>
<keyword evidence="10" id="KW-0472">Membrane</keyword>
<evidence type="ECO:0000256" key="3">
    <source>
        <dbReference type="ARBA" id="ARBA00010433"/>
    </source>
</evidence>
<dbReference type="InterPro" id="IPR016003">
    <property type="entry name" value="PsbV_cyt_c550-like"/>
</dbReference>
<evidence type="ECO:0000256" key="9">
    <source>
        <dbReference type="ARBA" id="ARBA00023004"/>
    </source>
</evidence>
<comment type="similarity">
    <text evidence="3">Belongs to the cytochrome c family. PsbV subfamily.</text>
</comment>
<evidence type="ECO:0000256" key="8">
    <source>
        <dbReference type="ARBA" id="ARBA00022982"/>
    </source>
</evidence>
<evidence type="ECO:0000313" key="15">
    <source>
        <dbReference type="Proteomes" id="UP000658514"/>
    </source>
</evidence>
<gene>
    <name evidence="14" type="primary">psbV2</name>
    <name evidence="14" type="ORF">H6G24_22785</name>
</gene>
<sequence>MLYRLFARYLFLVLLIVLLVDRSSTLPAQAANIDAYIGRYLHVTEPIALELDEQGNTRLFSPLELSAGKKLFETNCINCHVGGATLPDPQVSLALETLKGANPRRDRLNSLVDFMRQPMTYDGTQETYWCRKLTPDFLSQQQVERLAAFVLTAAKKAPGWGQEDF</sequence>
<evidence type="ECO:0000256" key="10">
    <source>
        <dbReference type="ARBA" id="ARBA00023136"/>
    </source>
</evidence>
<dbReference type="RefSeq" id="WP_190545784.1">
    <property type="nucleotide sequence ID" value="NZ_CAWPNO010000072.1"/>
</dbReference>
<evidence type="ECO:0000256" key="7">
    <source>
        <dbReference type="ARBA" id="ARBA00022723"/>
    </source>
</evidence>